<comment type="caution">
    <text evidence="1">The sequence shown here is derived from an EMBL/GenBank/DDBJ whole genome shotgun (WGS) entry which is preliminary data.</text>
</comment>
<proteinExistence type="predicted"/>
<evidence type="ECO:0000313" key="2">
    <source>
        <dbReference type="Proteomes" id="UP001595850"/>
    </source>
</evidence>
<evidence type="ECO:0000313" key="1">
    <source>
        <dbReference type="EMBL" id="MFC4059657.1"/>
    </source>
</evidence>
<keyword evidence="2" id="KW-1185">Reference proteome</keyword>
<dbReference type="RefSeq" id="WP_377288131.1">
    <property type="nucleotide sequence ID" value="NZ_JBHSBM010000017.1"/>
</dbReference>
<accession>A0ABV8I6D5</accession>
<gene>
    <name evidence="1" type="ORF">ACFOWE_15235</name>
</gene>
<sequence length="254" mass="27103">MGELYCEPPHLTVAMYGRGPEAVTFAALCSIMPEVGCSPVGALEVAPIGLPFDLLADLGASRRVVKASGDGLRALLAGEDADLRVVKAAFSHRTFGLVVVEYILKYGPDRHPVGVTTSAGALGMPDFTWSKSDRRKGRSLAAWSAEVLRAAVQRCKPLYGAIGVEFSLPTPRRLVVDHELLPTEVYLSRRLLDGGAQSGAAFRRLFPRASHWDDGTFFAAWGPYVGRGSGFASTASIASAAQPMIAAMVRRSGR</sequence>
<name>A0ABV8I6D5_9ACTN</name>
<protein>
    <submittedName>
        <fullName evidence="1">Uncharacterized protein</fullName>
    </submittedName>
</protein>
<organism evidence="1 2">
    <name type="scientific">Planomonospora corallina</name>
    <dbReference type="NCBI Taxonomy" id="1806052"/>
    <lineage>
        <taxon>Bacteria</taxon>
        <taxon>Bacillati</taxon>
        <taxon>Actinomycetota</taxon>
        <taxon>Actinomycetes</taxon>
        <taxon>Streptosporangiales</taxon>
        <taxon>Streptosporangiaceae</taxon>
        <taxon>Planomonospora</taxon>
    </lineage>
</organism>
<dbReference type="EMBL" id="JBHSBM010000017">
    <property type="protein sequence ID" value="MFC4059657.1"/>
    <property type="molecule type" value="Genomic_DNA"/>
</dbReference>
<reference evidence="2" key="1">
    <citation type="journal article" date="2019" name="Int. J. Syst. Evol. Microbiol.">
        <title>The Global Catalogue of Microorganisms (GCM) 10K type strain sequencing project: providing services to taxonomists for standard genome sequencing and annotation.</title>
        <authorList>
            <consortium name="The Broad Institute Genomics Platform"/>
            <consortium name="The Broad Institute Genome Sequencing Center for Infectious Disease"/>
            <person name="Wu L."/>
            <person name="Ma J."/>
        </authorList>
    </citation>
    <scope>NUCLEOTIDE SEQUENCE [LARGE SCALE GENOMIC DNA]</scope>
    <source>
        <strain evidence="2">TBRC 4489</strain>
    </source>
</reference>
<dbReference type="Proteomes" id="UP001595850">
    <property type="component" value="Unassembled WGS sequence"/>
</dbReference>